<name>A0A1E2S1A5_9HYPH</name>
<keyword evidence="3" id="KW-1185">Reference proteome</keyword>
<evidence type="ECO:0000313" key="2">
    <source>
        <dbReference type="EMBL" id="ODA68267.1"/>
    </source>
</evidence>
<sequence length="76" mass="8027">MILRSEHGWAKALGVALLLAPHIWGAPHLDGPVDSDVPAYLAAEFTGASLGVHAALWGLTGFLVGFWWPRLAPADA</sequence>
<evidence type="ECO:0000256" key="1">
    <source>
        <dbReference type="SAM" id="Phobius"/>
    </source>
</evidence>
<organism evidence="2 3">
    <name type="scientific">Methyloligella halotolerans</name>
    <dbReference type="NCBI Taxonomy" id="1177755"/>
    <lineage>
        <taxon>Bacteria</taxon>
        <taxon>Pseudomonadati</taxon>
        <taxon>Pseudomonadota</taxon>
        <taxon>Alphaproteobacteria</taxon>
        <taxon>Hyphomicrobiales</taxon>
        <taxon>Hyphomicrobiaceae</taxon>
        <taxon>Methyloligella</taxon>
    </lineage>
</organism>
<reference evidence="2 3" key="1">
    <citation type="submission" date="2016-07" db="EMBL/GenBank/DDBJ databases">
        <title>Draft genome sequence of Methyloligella halotolerans C2T (VKM B-2706T=CCUG 61687T=DSM 25045T), a halotolerant polyhydroxybutyrate accumulating methylotroph.</title>
        <authorList>
            <person name="Vasilenko O.V."/>
            <person name="Doronina N.V."/>
            <person name="Poroshina M.N."/>
            <person name="Tarlachkov S.V."/>
            <person name="Trotsenko Y.A."/>
        </authorList>
    </citation>
    <scope>NUCLEOTIDE SEQUENCE [LARGE SCALE GENOMIC DNA]</scope>
    <source>
        <strain evidence="2 3">VKM B-2706</strain>
    </source>
</reference>
<dbReference type="EMBL" id="MASI01000001">
    <property type="protein sequence ID" value="ODA68267.1"/>
    <property type="molecule type" value="Genomic_DNA"/>
</dbReference>
<keyword evidence="1" id="KW-1133">Transmembrane helix</keyword>
<proteinExistence type="predicted"/>
<dbReference type="Proteomes" id="UP000095087">
    <property type="component" value="Unassembled WGS sequence"/>
</dbReference>
<gene>
    <name evidence="2" type="ORF">A7A08_00084</name>
</gene>
<protein>
    <submittedName>
        <fullName evidence="2">Putative cobalt transporter subunit (CbtA)</fullName>
    </submittedName>
</protein>
<dbReference type="Pfam" id="PF09490">
    <property type="entry name" value="CbtA"/>
    <property type="match status" value="1"/>
</dbReference>
<keyword evidence="1" id="KW-0472">Membrane</keyword>
<keyword evidence="1" id="KW-0812">Transmembrane</keyword>
<dbReference type="InterPro" id="IPR012666">
    <property type="entry name" value="CbtA_put"/>
</dbReference>
<evidence type="ECO:0000313" key="3">
    <source>
        <dbReference type="Proteomes" id="UP000095087"/>
    </source>
</evidence>
<dbReference type="AlphaFoldDB" id="A0A1E2S1A5"/>
<feature type="transmembrane region" description="Helical" evidence="1">
    <location>
        <begin position="49"/>
        <end position="68"/>
    </location>
</feature>
<dbReference type="STRING" id="1177755.A7A08_00084"/>
<accession>A0A1E2S1A5</accession>
<comment type="caution">
    <text evidence="2">The sequence shown here is derived from an EMBL/GenBank/DDBJ whole genome shotgun (WGS) entry which is preliminary data.</text>
</comment>